<accession>A0A2U1K146</accession>
<evidence type="ECO:0000313" key="2">
    <source>
        <dbReference type="EMBL" id="PWA11211.1"/>
    </source>
</evidence>
<keyword evidence="1" id="KW-0812">Transmembrane</keyword>
<protein>
    <recommendedName>
        <fullName evidence="4">CPBP family intramembrane metalloprotease</fullName>
    </recommendedName>
</protein>
<evidence type="ECO:0000313" key="3">
    <source>
        <dbReference type="Proteomes" id="UP000245998"/>
    </source>
</evidence>
<keyword evidence="1" id="KW-0472">Membrane</keyword>
<evidence type="ECO:0000256" key="1">
    <source>
        <dbReference type="SAM" id="Phobius"/>
    </source>
</evidence>
<organism evidence="2 3">
    <name type="scientific">Pueribacillus theae</name>
    <dbReference type="NCBI Taxonomy" id="2171751"/>
    <lineage>
        <taxon>Bacteria</taxon>
        <taxon>Bacillati</taxon>
        <taxon>Bacillota</taxon>
        <taxon>Bacilli</taxon>
        <taxon>Bacillales</taxon>
        <taxon>Bacillaceae</taxon>
        <taxon>Pueribacillus</taxon>
    </lineage>
</organism>
<feature type="transmembrane region" description="Helical" evidence="1">
    <location>
        <begin position="6"/>
        <end position="29"/>
    </location>
</feature>
<dbReference type="RefSeq" id="WP_116554673.1">
    <property type="nucleotide sequence ID" value="NZ_QCZG01000017.1"/>
</dbReference>
<reference evidence="2 3" key="1">
    <citation type="submission" date="2018-04" db="EMBL/GenBank/DDBJ databases">
        <title>Camelliibacillus theae gen. nov., sp. nov., isolated from Pu'er tea.</title>
        <authorList>
            <person name="Niu L."/>
        </authorList>
    </citation>
    <scope>NUCLEOTIDE SEQUENCE [LARGE SCALE GENOMIC DNA]</scope>
    <source>
        <strain evidence="2 3">T8</strain>
    </source>
</reference>
<keyword evidence="3" id="KW-1185">Reference proteome</keyword>
<comment type="caution">
    <text evidence="2">The sequence shown here is derived from an EMBL/GenBank/DDBJ whole genome shotgun (WGS) entry which is preliminary data.</text>
</comment>
<evidence type="ECO:0008006" key="4">
    <source>
        <dbReference type="Google" id="ProtNLM"/>
    </source>
</evidence>
<dbReference type="Proteomes" id="UP000245998">
    <property type="component" value="Unassembled WGS sequence"/>
</dbReference>
<gene>
    <name evidence="2" type="ORF">DCC39_09565</name>
</gene>
<dbReference type="AlphaFoldDB" id="A0A2U1K146"/>
<dbReference type="OrthoDB" id="5002656at2"/>
<name>A0A2U1K146_9BACI</name>
<keyword evidence="1" id="KW-1133">Transmembrane helix</keyword>
<feature type="transmembrane region" description="Helical" evidence="1">
    <location>
        <begin position="41"/>
        <end position="61"/>
    </location>
</feature>
<sequence>MANYSLFYTSGAIIYAVPFFFWGLGAGIIYHKQRRLMPLIVAHYFTNLIFGIFPLLFLFVFN</sequence>
<dbReference type="EMBL" id="QCZG01000017">
    <property type="protein sequence ID" value="PWA11211.1"/>
    <property type="molecule type" value="Genomic_DNA"/>
</dbReference>
<proteinExistence type="predicted"/>